<dbReference type="PANTHER" id="PTHR30097">
    <property type="entry name" value="CATION EFFLUX SYSTEM PROTEIN CUSB"/>
    <property type="match status" value="1"/>
</dbReference>
<dbReference type="InterPro" id="IPR058790">
    <property type="entry name" value="BSH_CusB"/>
</dbReference>
<dbReference type="InterPro" id="IPR058791">
    <property type="entry name" value="3HB_CusB"/>
</dbReference>
<dbReference type="Pfam" id="PF25975">
    <property type="entry name" value="CzcB_C"/>
    <property type="match status" value="1"/>
</dbReference>
<reference evidence="9" key="1">
    <citation type="journal article" date="2019" name="Int. J. Syst. Evol. Microbiol.">
        <title>The Global Catalogue of Microorganisms (GCM) 10K type strain sequencing project: providing services to taxonomists for standard genome sequencing and annotation.</title>
        <authorList>
            <consortium name="The Broad Institute Genomics Platform"/>
            <consortium name="The Broad Institute Genome Sequencing Center for Infectious Disease"/>
            <person name="Wu L."/>
            <person name="Ma J."/>
        </authorList>
    </citation>
    <scope>NUCLEOTIDE SEQUENCE [LARGE SCALE GENOMIC DNA]</scope>
    <source>
        <strain evidence="9">JCM 17214</strain>
    </source>
</reference>
<dbReference type="Pfam" id="PF25869">
    <property type="entry name" value="3HB_CusB"/>
    <property type="match status" value="1"/>
</dbReference>
<organism evidence="8 9">
    <name type="scientific">Hymenobacter algoricola</name>
    <dbReference type="NCBI Taxonomy" id="486267"/>
    <lineage>
        <taxon>Bacteria</taxon>
        <taxon>Pseudomonadati</taxon>
        <taxon>Bacteroidota</taxon>
        <taxon>Cytophagia</taxon>
        <taxon>Cytophagales</taxon>
        <taxon>Hymenobacteraceae</taxon>
        <taxon>Hymenobacter</taxon>
    </lineage>
</organism>
<dbReference type="Gene3D" id="2.40.420.20">
    <property type="match status" value="1"/>
</dbReference>
<sequence>MKKSWNNSPLRARLVRAALPLALLLGACQSDKKPADATGKTEAPAADAHNHETAGDLFTCPMHPQIIRDQAGDCPICGMDLVKKPKAGGTQAPASASLQNLLRSPDATVVSTQATVYPTTGAPDLTLTLTGRVEYDTRRTEVIAARFGGRIEKLLIRYNYQPVTKGQKLLELYSPELVTAQQELIFILTHDAQNQTLLRGARQKLRLLGLTDAQITRTSATRKPAYSVAIYSPYTGYVVEQPAQPGASLPPPPAPAGGGMSSGGGDPMGGGAPAASSMPAATPAMPVEAGLTLTEGAYVTAGQTLFRVVNTQQVWGVFEPRPDELAALQVGQTIRVLPENNPARARTARIDLIEPFFREGARTGAVRVHLSNPGGQLRSGALLTGTVSVTAAGGLWLPRAAVVDLGNREVAFVRRSDAFQAVPVQTGRRSADRVQILQGLSERDAVATNAQFLVDSEGFVQTARAPASTLPPTSTPSKTDYRDE</sequence>
<feature type="domain" description="CusB-like three alpha-helical bundle" evidence="4">
    <location>
        <begin position="176"/>
        <end position="224"/>
    </location>
</feature>
<evidence type="ECO:0000259" key="6">
    <source>
        <dbReference type="Pfam" id="PF25954"/>
    </source>
</evidence>
<dbReference type="Gene3D" id="2.40.30.170">
    <property type="match status" value="1"/>
</dbReference>
<dbReference type="InterPro" id="IPR051909">
    <property type="entry name" value="MFP_Cation_Efflux"/>
</dbReference>
<evidence type="ECO:0000313" key="9">
    <source>
        <dbReference type="Proteomes" id="UP001499909"/>
    </source>
</evidence>
<feature type="domain" description="Heavy metal binding" evidence="3">
    <location>
        <begin position="58"/>
        <end position="84"/>
    </location>
</feature>
<comment type="caution">
    <text evidence="8">The sequence shown here is derived from an EMBL/GenBank/DDBJ whole genome shotgun (WGS) entry which is preliminary data.</text>
</comment>
<dbReference type="Gene3D" id="6.10.140.730">
    <property type="match status" value="1"/>
</dbReference>
<evidence type="ECO:0000259" key="7">
    <source>
        <dbReference type="Pfam" id="PF25975"/>
    </source>
</evidence>
<evidence type="ECO:0000259" key="3">
    <source>
        <dbReference type="Pfam" id="PF19335"/>
    </source>
</evidence>
<dbReference type="PROSITE" id="PS51257">
    <property type="entry name" value="PROKAR_LIPOPROTEIN"/>
    <property type="match status" value="1"/>
</dbReference>
<dbReference type="PANTHER" id="PTHR30097:SF4">
    <property type="entry name" value="SLR6042 PROTEIN"/>
    <property type="match status" value="1"/>
</dbReference>
<feature type="compositionally biased region" description="Gly residues" evidence="2">
    <location>
        <begin position="256"/>
        <end position="272"/>
    </location>
</feature>
<dbReference type="InterPro" id="IPR058792">
    <property type="entry name" value="Beta-barrel_RND_2"/>
</dbReference>
<evidence type="ECO:0000259" key="4">
    <source>
        <dbReference type="Pfam" id="PF25869"/>
    </source>
</evidence>
<feature type="domain" description="CzcB-like C-terminal circularly permuted SH3-like" evidence="7">
    <location>
        <begin position="397"/>
        <end position="454"/>
    </location>
</feature>
<keyword evidence="1" id="KW-0813">Transport</keyword>
<evidence type="ECO:0000256" key="1">
    <source>
        <dbReference type="ARBA" id="ARBA00022448"/>
    </source>
</evidence>
<name>A0ABP7NVL5_9BACT</name>
<dbReference type="Pfam" id="PF19335">
    <property type="entry name" value="HMBD"/>
    <property type="match status" value="1"/>
</dbReference>
<dbReference type="InterPro" id="IPR045800">
    <property type="entry name" value="HMBD"/>
</dbReference>
<evidence type="ECO:0000259" key="5">
    <source>
        <dbReference type="Pfam" id="PF25919"/>
    </source>
</evidence>
<feature type="region of interest" description="Disordered" evidence="2">
    <location>
        <begin position="463"/>
        <end position="484"/>
    </location>
</feature>
<evidence type="ECO:0000256" key="2">
    <source>
        <dbReference type="SAM" id="MobiDB-lite"/>
    </source>
</evidence>
<dbReference type="Pfam" id="PF25954">
    <property type="entry name" value="Beta-barrel_RND_2"/>
    <property type="match status" value="1"/>
</dbReference>
<dbReference type="RefSeq" id="WP_345117900.1">
    <property type="nucleotide sequence ID" value="NZ_BAABDH010000113.1"/>
</dbReference>
<evidence type="ECO:0000313" key="8">
    <source>
        <dbReference type="EMBL" id="GAA3955024.1"/>
    </source>
</evidence>
<gene>
    <name evidence="8" type="ORF">GCM10022406_40690</name>
</gene>
<feature type="region of interest" description="Disordered" evidence="2">
    <location>
        <begin position="242"/>
        <end position="280"/>
    </location>
</feature>
<dbReference type="Proteomes" id="UP001499909">
    <property type="component" value="Unassembled WGS sequence"/>
</dbReference>
<dbReference type="EMBL" id="BAABDH010000113">
    <property type="protein sequence ID" value="GAA3955024.1"/>
    <property type="molecule type" value="Genomic_DNA"/>
</dbReference>
<feature type="compositionally biased region" description="Low complexity" evidence="2">
    <location>
        <begin position="463"/>
        <end position="477"/>
    </location>
</feature>
<feature type="domain" description="CusB-like barrel-sandwich hybrid" evidence="5">
    <location>
        <begin position="141"/>
        <end position="249"/>
    </location>
</feature>
<proteinExistence type="predicted"/>
<keyword evidence="9" id="KW-1185">Reference proteome</keyword>
<accession>A0ABP7NVL5</accession>
<dbReference type="InterPro" id="IPR058649">
    <property type="entry name" value="CzcB_C"/>
</dbReference>
<feature type="domain" description="CusB-like beta-barrel" evidence="6">
    <location>
        <begin position="314"/>
        <end position="386"/>
    </location>
</feature>
<dbReference type="Pfam" id="PF25919">
    <property type="entry name" value="BSH_CusB"/>
    <property type="match status" value="1"/>
</dbReference>
<dbReference type="SUPFAM" id="SSF111369">
    <property type="entry name" value="HlyD-like secretion proteins"/>
    <property type="match status" value="1"/>
</dbReference>
<protein>
    <submittedName>
        <fullName evidence="8">Efflux RND transporter periplasmic adaptor subunit</fullName>
    </submittedName>
</protein>